<evidence type="ECO:0000313" key="2">
    <source>
        <dbReference type="EMBL" id="RCI12164.1"/>
    </source>
</evidence>
<evidence type="ECO:0000256" key="1">
    <source>
        <dbReference type="SAM" id="MobiDB-lite"/>
    </source>
</evidence>
<dbReference type="Proteomes" id="UP000253664">
    <property type="component" value="Unassembled WGS sequence"/>
</dbReference>
<feature type="region of interest" description="Disordered" evidence="1">
    <location>
        <begin position="222"/>
        <end position="246"/>
    </location>
</feature>
<dbReference type="AlphaFoldDB" id="A0A367LCL5"/>
<feature type="non-terminal residue" evidence="2">
    <location>
        <position position="1"/>
    </location>
</feature>
<keyword evidence="3" id="KW-1185">Reference proteome</keyword>
<proteinExistence type="predicted"/>
<feature type="compositionally biased region" description="Polar residues" evidence="1">
    <location>
        <begin position="367"/>
        <end position="376"/>
    </location>
</feature>
<organism evidence="2 3">
    <name type="scientific">Ophiocordyceps polyrhachis-furcata BCC 54312</name>
    <dbReference type="NCBI Taxonomy" id="1330021"/>
    <lineage>
        <taxon>Eukaryota</taxon>
        <taxon>Fungi</taxon>
        <taxon>Dikarya</taxon>
        <taxon>Ascomycota</taxon>
        <taxon>Pezizomycotina</taxon>
        <taxon>Sordariomycetes</taxon>
        <taxon>Hypocreomycetidae</taxon>
        <taxon>Hypocreales</taxon>
        <taxon>Ophiocordycipitaceae</taxon>
        <taxon>Ophiocordyceps</taxon>
    </lineage>
</organism>
<protein>
    <submittedName>
        <fullName evidence="2">Uncharacterized protein</fullName>
    </submittedName>
</protein>
<comment type="caution">
    <text evidence="2">The sequence shown here is derived from an EMBL/GenBank/DDBJ whole genome shotgun (WGS) entry which is preliminary data.</text>
</comment>
<feature type="compositionally biased region" description="Basic and acidic residues" evidence="1">
    <location>
        <begin position="222"/>
        <end position="239"/>
    </location>
</feature>
<evidence type="ECO:0000313" key="3">
    <source>
        <dbReference type="Proteomes" id="UP000253664"/>
    </source>
</evidence>
<feature type="compositionally biased region" description="Basic and acidic residues" evidence="1">
    <location>
        <begin position="8"/>
        <end position="17"/>
    </location>
</feature>
<accession>A0A367LCL5</accession>
<sequence length="376" mass="41893">EAQLSKPWDSHSERREGSPPPGRATVGETSYSFTDVPAPTVATPNKSLCLDRRRVHLAAAFTLFFSLRHWILEPRSTAGKTNTNFIPAVDSFCGNGQPPPFNLRSSGTGGGGGRPMVFPCTHRQTSFLLLFLCFQTIGTAKAIQTSRERAEPTTNMVREFEIHLLAAGAVFRPRPGGARGNFKPQLKNIKTSSFPLSFLDGDFWMDGWDGWMDDMGGSAKKELDREWDSRKKGRQPERQLKKRSSLSKVNNQLVGGRIERKAVDIHIELLPEQGQHQNRWREDQVVAHKQKKVPFGDNELAGVGNLRDQKALSHHEREDELTTNQQVSSSIIHSLDSSLRGQFSLLAGGPVSSGSPRPRPNMFMSGRINQATKKTW</sequence>
<name>A0A367LCL5_9HYPO</name>
<dbReference type="EMBL" id="LKCN02000007">
    <property type="protein sequence ID" value="RCI12164.1"/>
    <property type="molecule type" value="Genomic_DNA"/>
</dbReference>
<feature type="region of interest" description="Disordered" evidence="1">
    <location>
        <begin position="349"/>
        <end position="376"/>
    </location>
</feature>
<reference evidence="2 3" key="1">
    <citation type="journal article" date="2015" name="BMC Genomics">
        <title>Insights from the genome of Ophiocordyceps polyrhachis-furcata to pathogenicity and host specificity in insect fungi.</title>
        <authorList>
            <person name="Wichadakul D."/>
            <person name="Kobmoo N."/>
            <person name="Ingsriswang S."/>
            <person name="Tangphatsornruang S."/>
            <person name="Chantasingh D."/>
            <person name="Luangsa-ard J.J."/>
            <person name="Eurwilaichitr L."/>
        </authorList>
    </citation>
    <scope>NUCLEOTIDE SEQUENCE [LARGE SCALE GENOMIC DNA]</scope>
    <source>
        <strain evidence="2 3">BCC 54312</strain>
    </source>
</reference>
<gene>
    <name evidence="2" type="ORF">L249_0246</name>
</gene>
<feature type="region of interest" description="Disordered" evidence="1">
    <location>
        <begin position="1"/>
        <end position="34"/>
    </location>
</feature>